<dbReference type="Gene3D" id="3.30.230.10">
    <property type="match status" value="1"/>
</dbReference>
<keyword evidence="7" id="KW-0460">Magnesium</keyword>
<keyword evidence="6" id="KW-0067">ATP-binding</keyword>
<dbReference type="SUPFAM" id="SSF55060">
    <property type="entry name" value="GHMP Kinase, C-terminal domain"/>
    <property type="match status" value="1"/>
</dbReference>
<dbReference type="RefSeq" id="WP_274221929.1">
    <property type="nucleotide sequence ID" value="NZ_JAQZCG020000008.1"/>
</dbReference>
<dbReference type="InterPro" id="IPR013750">
    <property type="entry name" value="GHMP_kinase_C_dom"/>
</dbReference>
<feature type="domain" description="GHMP kinase C-terminal" evidence="11">
    <location>
        <begin position="243"/>
        <end position="321"/>
    </location>
</feature>
<dbReference type="EMBL" id="JAQZCI010000002">
    <property type="protein sequence ID" value="MDD7962906.1"/>
    <property type="molecule type" value="Genomic_DNA"/>
</dbReference>
<keyword evidence="3 12" id="KW-0808">Transferase</keyword>
<dbReference type="InterPro" id="IPR020568">
    <property type="entry name" value="Ribosomal_Su5_D2-typ_SF"/>
</dbReference>
<evidence type="ECO:0000313" key="13">
    <source>
        <dbReference type="Proteomes" id="UP001218170"/>
    </source>
</evidence>
<dbReference type="InterPro" id="IPR036554">
    <property type="entry name" value="GHMP_kinase_C_sf"/>
</dbReference>
<evidence type="ECO:0000313" key="12">
    <source>
        <dbReference type="EMBL" id="MDD7962906.1"/>
    </source>
</evidence>
<dbReference type="GO" id="GO:0004496">
    <property type="term" value="F:mevalonate kinase activity"/>
    <property type="evidence" value="ECO:0007669"/>
    <property type="project" value="UniProtKB-EC"/>
</dbReference>
<keyword evidence="13" id="KW-1185">Reference proteome</keyword>
<dbReference type="Gene3D" id="3.30.70.890">
    <property type="entry name" value="GHMP kinase, C-terminal domain"/>
    <property type="match status" value="1"/>
</dbReference>
<proteinExistence type="predicted"/>
<evidence type="ECO:0000256" key="7">
    <source>
        <dbReference type="ARBA" id="ARBA00022842"/>
    </source>
</evidence>
<evidence type="ECO:0000256" key="5">
    <source>
        <dbReference type="ARBA" id="ARBA00022777"/>
    </source>
</evidence>
<name>A0ABT5SJ98_9MICO</name>
<dbReference type="PRINTS" id="PR00959">
    <property type="entry name" value="MEVGALKINASE"/>
</dbReference>
<organism evidence="12 13">
    <name type="scientific">Microbacterium thalli</name>
    <dbReference type="NCBI Taxonomy" id="3027921"/>
    <lineage>
        <taxon>Bacteria</taxon>
        <taxon>Bacillati</taxon>
        <taxon>Actinomycetota</taxon>
        <taxon>Actinomycetes</taxon>
        <taxon>Micrococcales</taxon>
        <taxon>Microbacteriaceae</taxon>
        <taxon>Microbacterium</taxon>
    </lineage>
</organism>
<dbReference type="EC" id="2.7.1.36" evidence="12"/>
<comment type="caution">
    <text evidence="12">The sequence shown here is derived from an EMBL/GenBank/DDBJ whole genome shotgun (WGS) entry which is preliminary data.</text>
</comment>
<keyword evidence="8" id="KW-0443">Lipid metabolism</keyword>
<keyword evidence="1" id="KW-0963">Cytoplasm</keyword>
<evidence type="ECO:0000256" key="3">
    <source>
        <dbReference type="ARBA" id="ARBA00022679"/>
    </source>
</evidence>
<dbReference type="SUPFAM" id="SSF54211">
    <property type="entry name" value="Ribosomal protein S5 domain 2-like"/>
    <property type="match status" value="1"/>
</dbReference>
<evidence type="ECO:0000259" key="11">
    <source>
        <dbReference type="Pfam" id="PF08544"/>
    </source>
</evidence>
<evidence type="ECO:0000256" key="6">
    <source>
        <dbReference type="ARBA" id="ARBA00022840"/>
    </source>
</evidence>
<comment type="pathway">
    <text evidence="9">Isoprenoid biosynthesis; isopentenyl diphosphate biosynthesis via mevalonate pathway; isopentenyl diphosphate from (R)-mevalonate: step 1/3.</text>
</comment>
<gene>
    <name evidence="12" type="primary">mvk</name>
    <name evidence="12" type="ORF">PUW80_11185</name>
</gene>
<dbReference type="PANTHER" id="PTHR43290">
    <property type="entry name" value="MEVALONATE KINASE"/>
    <property type="match status" value="1"/>
</dbReference>
<reference evidence="12 13" key="1">
    <citation type="submission" date="2023-02" db="EMBL/GenBank/DDBJ databases">
        <title>Study of novel species of the Microbacterium genus.</title>
        <authorList>
            <person name="Arroyo-Herrera I."/>
            <person name="Roman-Ponce B."/>
            <person name="Vasquez-Murrieta M.S."/>
        </authorList>
    </citation>
    <scope>NUCLEOTIDE SEQUENCE [LARGE SCALE GENOMIC DNA]</scope>
    <source>
        <strain evidence="12 13">NE1TT3</strain>
    </source>
</reference>
<sequence length="334" mass="33569">MTASTDVPIAPDAHQHAATNGTAAVPVAVGRAGAKAILLGEHAVVYGRPAIAIPVRALGVEAHARPTDGPARLSSSLYHGPITRAPERLAVTLTAMSAALAAAGREDLALDIAIESSVPAERGLGSSAAVSAAVIEATLGACGIRVDDERMHELIQTAERAAHGSPSGLDARTVRARAAVWFDGGRIEPVTVGRDLTFVIADSGVRGRTREAVTAVAERRRADPTGIEAALDELGGLATALREQVSAGARDDIGHAMSRAHTLLNGMGVGDPALDHLVHAATSAGALGAKLTGGGRGGCVLALAADAGAAVELSQRLTRAGAAAVWTTTVEGAA</sequence>
<evidence type="ECO:0000256" key="2">
    <source>
        <dbReference type="ARBA" id="ARBA00022516"/>
    </source>
</evidence>
<dbReference type="InterPro" id="IPR006204">
    <property type="entry name" value="GHMP_kinase_N_dom"/>
</dbReference>
<evidence type="ECO:0000256" key="8">
    <source>
        <dbReference type="ARBA" id="ARBA00023098"/>
    </source>
</evidence>
<evidence type="ECO:0000256" key="4">
    <source>
        <dbReference type="ARBA" id="ARBA00022741"/>
    </source>
</evidence>
<keyword evidence="4" id="KW-0547">Nucleotide-binding</keyword>
<evidence type="ECO:0000259" key="10">
    <source>
        <dbReference type="Pfam" id="PF00288"/>
    </source>
</evidence>
<keyword evidence="2" id="KW-0444">Lipid biosynthesis</keyword>
<evidence type="ECO:0000256" key="1">
    <source>
        <dbReference type="ARBA" id="ARBA00022490"/>
    </source>
</evidence>
<dbReference type="NCBIfam" id="TIGR00549">
    <property type="entry name" value="mevalon_kin"/>
    <property type="match status" value="1"/>
</dbReference>
<dbReference type="Proteomes" id="UP001218170">
    <property type="component" value="Unassembled WGS sequence"/>
</dbReference>
<dbReference type="InterPro" id="IPR006205">
    <property type="entry name" value="Mev_gal_kin"/>
</dbReference>
<keyword evidence="5 12" id="KW-0418">Kinase</keyword>
<protein>
    <submittedName>
        <fullName evidence="12">Mevalonate kinase</fullName>
        <ecNumber evidence="12">2.7.1.36</ecNumber>
    </submittedName>
</protein>
<accession>A0ABT5SJ98</accession>
<dbReference type="InterPro" id="IPR014721">
    <property type="entry name" value="Ribsml_uS5_D2-typ_fold_subgr"/>
</dbReference>
<dbReference type="Pfam" id="PF08544">
    <property type="entry name" value="GHMP_kinases_C"/>
    <property type="match status" value="1"/>
</dbReference>
<dbReference type="Pfam" id="PF00288">
    <property type="entry name" value="GHMP_kinases_N"/>
    <property type="match status" value="1"/>
</dbReference>
<evidence type="ECO:0000256" key="9">
    <source>
        <dbReference type="ARBA" id="ARBA00029438"/>
    </source>
</evidence>
<feature type="domain" description="GHMP kinase N-terminal" evidence="10">
    <location>
        <begin position="99"/>
        <end position="170"/>
    </location>
</feature>
<dbReference type="PANTHER" id="PTHR43290:SF2">
    <property type="entry name" value="MEVALONATE KINASE"/>
    <property type="match status" value="1"/>
</dbReference>